<dbReference type="EMBL" id="CAJVPY010004117">
    <property type="protein sequence ID" value="CAG8610632.1"/>
    <property type="molecule type" value="Genomic_DNA"/>
</dbReference>
<gene>
    <name evidence="2" type="ORF">DERYTH_LOCUS8118</name>
</gene>
<sequence length="73" mass="8105">MATGANTILVGQNNSTPNNPPLNNNNKVLDPLFFPSEEIERPVQHTHSKKRHVEEEAPEQQETGRETSALVTT</sequence>
<name>A0A9N9CSV0_9GLOM</name>
<dbReference type="AlphaFoldDB" id="A0A9N9CSV0"/>
<evidence type="ECO:0000313" key="2">
    <source>
        <dbReference type="EMBL" id="CAG8610632.1"/>
    </source>
</evidence>
<evidence type="ECO:0000256" key="1">
    <source>
        <dbReference type="SAM" id="MobiDB-lite"/>
    </source>
</evidence>
<feature type="region of interest" description="Disordered" evidence="1">
    <location>
        <begin position="40"/>
        <end position="73"/>
    </location>
</feature>
<accession>A0A9N9CSV0</accession>
<feature type="compositionally biased region" description="Polar residues" evidence="1">
    <location>
        <begin position="1"/>
        <end position="12"/>
    </location>
</feature>
<dbReference type="OrthoDB" id="2484463at2759"/>
<proteinExistence type="predicted"/>
<reference evidence="2" key="1">
    <citation type="submission" date="2021-06" db="EMBL/GenBank/DDBJ databases">
        <authorList>
            <person name="Kallberg Y."/>
            <person name="Tangrot J."/>
            <person name="Rosling A."/>
        </authorList>
    </citation>
    <scope>NUCLEOTIDE SEQUENCE</scope>
    <source>
        <strain evidence="2">MA453B</strain>
    </source>
</reference>
<protein>
    <submittedName>
        <fullName evidence="2">18947_t:CDS:1</fullName>
    </submittedName>
</protein>
<feature type="region of interest" description="Disordered" evidence="1">
    <location>
        <begin position="1"/>
        <end position="28"/>
    </location>
</feature>
<keyword evidence="3" id="KW-1185">Reference proteome</keyword>
<feature type="compositionally biased region" description="Low complexity" evidence="1">
    <location>
        <begin position="13"/>
        <end position="26"/>
    </location>
</feature>
<comment type="caution">
    <text evidence="2">The sequence shown here is derived from an EMBL/GenBank/DDBJ whole genome shotgun (WGS) entry which is preliminary data.</text>
</comment>
<evidence type="ECO:0000313" key="3">
    <source>
        <dbReference type="Proteomes" id="UP000789405"/>
    </source>
</evidence>
<organism evidence="2 3">
    <name type="scientific">Dentiscutata erythropus</name>
    <dbReference type="NCBI Taxonomy" id="1348616"/>
    <lineage>
        <taxon>Eukaryota</taxon>
        <taxon>Fungi</taxon>
        <taxon>Fungi incertae sedis</taxon>
        <taxon>Mucoromycota</taxon>
        <taxon>Glomeromycotina</taxon>
        <taxon>Glomeromycetes</taxon>
        <taxon>Diversisporales</taxon>
        <taxon>Gigasporaceae</taxon>
        <taxon>Dentiscutata</taxon>
    </lineage>
</organism>
<dbReference type="Proteomes" id="UP000789405">
    <property type="component" value="Unassembled WGS sequence"/>
</dbReference>